<dbReference type="EMBL" id="QRYW01000021">
    <property type="protein sequence ID" value="RGV25782.1"/>
    <property type="molecule type" value="Genomic_DNA"/>
</dbReference>
<feature type="coiled-coil region" evidence="1">
    <location>
        <begin position="672"/>
        <end position="733"/>
    </location>
</feature>
<dbReference type="InterPro" id="IPR013491">
    <property type="entry name" value="Tape_meas_N"/>
</dbReference>
<dbReference type="AlphaFoldDB" id="A0A412WEZ2"/>
<dbReference type="Pfam" id="PF20155">
    <property type="entry name" value="TMP_3"/>
    <property type="match status" value="1"/>
</dbReference>
<protein>
    <recommendedName>
        <fullName evidence="2">Tape measure protein N-terminal domain-containing protein</fullName>
    </recommendedName>
</protein>
<evidence type="ECO:0000259" key="2">
    <source>
        <dbReference type="Pfam" id="PF20155"/>
    </source>
</evidence>
<evidence type="ECO:0000313" key="3">
    <source>
        <dbReference type="EMBL" id="RGV25782.1"/>
    </source>
</evidence>
<gene>
    <name evidence="3" type="ORF">DWW24_11015</name>
</gene>
<feature type="coiled-coil region" evidence="1">
    <location>
        <begin position="496"/>
        <end position="636"/>
    </location>
</feature>
<dbReference type="Proteomes" id="UP000283426">
    <property type="component" value="Unassembled WGS sequence"/>
</dbReference>
<evidence type="ECO:0000256" key="1">
    <source>
        <dbReference type="SAM" id="Coils"/>
    </source>
</evidence>
<comment type="caution">
    <text evidence="3">The sequence shown here is derived from an EMBL/GenBank/DDBJ whole genome shotgun (WGS) entry which is preliminary data.</text>
</comment>
<organism evidence="3 4">
    <name type="scientific">Odoribacter splanchnicus</name>
    <dbReference type="NCBI Taxonomy" id="28118"/>
    <lineage>
        <taxon>Bacteria</taxon>
        <taxon>Pseudomonadati</taxon>
        <taxon>Bacteroidota</taxon>
        <taxon>Bacteroidia</taxon>
        <taxon>Bacteroidales</taxon>
        <taxon>Odoribacteraceae</taxon>
        <taxon>Odoribacter</taxon>
    </lineage>
</organism>
<evidence type="ECO:0000313" key="4">
    <source>
        <dbReference type="Proteomes" id="UP000283426"/>
    </source>
</evidence>
<feature type="domain" description="Tape measure protein N-terminal" evidence="2">
    <location>
        <begin position="65"/>
        <end position="249"/>
    </location>
</feature>
<name>A0A412WEZ2_9BACT</name>
<keyword evidence="1" id="KW-0175">Coiled coil</keyword>
<proteinExistence type="predicted"/>
<dbReference type="RefSeq" id="WP_118108153.1">
    <property type="nucleotide sequence ID" value="NZ_QRYW01000021.1"/>
</dbReference>
<sequence length="973" mass="108811">MADGQMNIRVNVDLNDMRRKAEEYRKEVTKMGVITDESGNVISTAWMRMKQAATAYLGMDIVKRIAMTRGEFQQLEVAFKTLLGAEEPALNLMNQLVETAATTPFDLKGVADGARQLLAYGFAADEINDTLIRLGNVAAGLGLPLERLTYLYGTTAVQGRLYARDMLQFQSSGIPVLQELSKMYGKTTSEINDMVTAGKIGFDDIKKVFEGMTNEGGKFYALMEGQSKTIIGQISNLGDAIDMMFNEIGQANEGIISDAISGASYLVENYEKVLSILKVLVATYGTYKASLIAVAAAQRVSVTIQNISAWISLAKAIRTAKDAQIAFNLATKANPYVLLATVLIGVGTALYQFTKKTDAATDALKKFNEESKKNADDTATFITITRDENQSIAARQLALDSLRKMYPGYFDNMNLEALKVINLTELNNQLAKATRERSKAQAEESIKETEKSINSIKQQIDFLNKNAVQGRGERLIRANKQLQELQDKLAGQHSILNKVNSDIKAQEDAERRAKEEAEAHAKSVEKTVKWYEEQIKTLKEAQETSTTNKQFNDYQRQIDQLTKEKETITGASKATQKAEEERIKTIKQIDEELLFLRKQNQQAQIDLMQEGTEKELAQIRLDYQEKIAEIKKLADDWAAKQGGTLTIEQTVQISTSYSTVKQKREQDESDVYKKQTDELNELLKQYQSYQQQHLDIERKYNKDIEKLQEELAKTTEESERNRLEESIRVAKEKKKTELSGLDLEQFQKEIDWSSVFGNLDKLSTDALKKLRDKIKEYLSTVDDSISKEDFKTVVDAFENLDATITNREPLEELVSGYRDYRKAVEEVTKAKKEMDKADNPEAKERAVKNLSAAEKKRAESINKMTQSVNAIGQQGQQVISAGNDLVDMLTNLGIKVPESISRTLSGLGQVMDGLAEIDLTKPMSAVTGVIHVLAGVTKTIGSIFGLGSDNGVAQYKALREQLEAINDLYKKII</sequence>
<reference evidence="3 4" key="1">
    <citation type="submission" date="2018-08" db="EMBL/GenBank/DDBJ databases">
        <title>A genome reference for cultivated species of the human gut microbiota.</title>
        <authorList>
            <person name="Zou Y."/>
            <person name="Xue W."/>
            <person name="Luo G."/>
        </authorList>
    </citation>
    <scope>NUCLEOTIDE SEQUENCE [LARGE SCALE GENOMIC DNA]</scope>
    <source>
        <strain evidence="3 4">AF14-6AC</strain>
    </source>
</reference>
<feature type="coiled-coil region" evidence="1">
    <location>
        <begin position="423"/>
        <end position="466"/>
    </location>
</feature>
<accession>A0A412WEZ2</accession>